<dbReference type="GO" id="GO:0006281">
    <property type="term" value="P:DNA repair"/>
    <property type="evidence" value="ECO:0007669"/>
    <property type="project" value="UniProtKB-ARBA"/>
</dbReference>
<accession>A0A8B8AEZ2</accession>
<dbReference type="InterPro" id="IPR019080">
    <property type="entry name" value="YqaJ_viral_recombinase"/>
</dbReference>
<organism evidence="2 3">
    <name type="scientific">Crassostrea virginica</name>
    <name type="common">Eastern oyster</name>
    <dbReference type="NCBI Taxonomy" id="6565"/>
    <lineage>
        <taxon>Eukaryota</taxon>
        <taxon>Metazoa</taxon>
        <taxon>Spiralia</taxon>
        <taxon>Lophotrochozoa</taxon>
        <taxon>Mollusca</taxon>
        <taxon>Bivalvia</taxon>
        <taxon>Autobranchia</taxon>
        <taxon>Pteriomorphia</taxon>
        <taxon>Ostreida</taxon>
        <taxon>Ostreoidea</taxon>
        <taxon>Ostreidae</taxon>
        <taxon>Crassostrea</taxon>
    </lineage>
</organism>
<dbReference type="Proteomes" id="UP000694844">
    <property type="component" value="Chromosome 6"/>
</dbReference>
<evidence type="ECO:0000259" key="1">
    <source>
        <dbReference type="PROSITE" id="PS50800"/>
    </source>
</evidence>
<dbReference type="Gene3D" id="1.10.720.30">
    <property type="entry name" value="SAP domain"/>
    <property type="match status" value="1"/>
</dbReference>
<dbReference type="CDD" id="cd22343">
    <property type="entry name" value="PDDEXK_lambda_exonuclease-like"/>
    <property type="match status" value="1"/>
</dbReference>
<keyword evidence="2" id="KW-1185">Reference proteome</keyword>
<dbReference type="InterPro" id="IPR003034">
    <property type="entry name" value="SAP_dom"/>
</dbReference>
<dbReference type="AlphaFoldDB" id="A0A8B8AEZ2"/>
<dbReference type="SMART" id="SM00513">
    <property type="entry name" value="SAP"/>
    <property type="match status" value="1"/>
</dbReference>
<evidence type="ECO:0000313" key="2">
    <source>
        <dbReference type="Proteomes" id="UP000694844"/>
    </source>
</evidence>
<dbReference type="GeneID" id="111101509"/>
<name>A0A8B8AEZ2_CRAVI</name>
<gene>
    <name evidence="3" type="primary">LOC111101509</name>
</gene>
<dbReference type="Pfam" id="PF02037">
    <property type="entry name" value="SAP"/>
    <property type="match status" value="1"/>
</dbReference>
<dbReference type="Pfam" id="PF09588">
    <property type="entry name" value="YqaJ"/>
    <property type="match status" value="1"/>
</dbReference>
<sequence>MDAEENSRYISWAVSKLKQELIARGASTRGRKTDLIERLLAYDRNNNFKSDPVILPTPLEVSWPTKGFQQLTEEHRNLLPSVCQEQIDLYFVHRLAGDKQCCGDFKAIEKGRLLVESDRIFAVSFLASDSSIYFSGIVGAAMKNKVCYNFKIKLDKETADMLNSHCECPAGRGPHGTCKYIAAVMVMLCLFSSGKQLYIKKTCTENLQTFHQPKHNYHVTTQSHGISQNPGLTQFYTTGSPVKAEDLPMKRRMTDNIFADPRPVKYRNNPGFCDRVRNMVFNYCSRSSENLAFRYLYSQANIQLSTKDHDYLALPFTEYWIDSALQVSERDIAAVEERTRGQASSKLWFAERQWRMTASRFGEICKATHRRNKVKLCQSLVAPQRFNNKALVHGKTFERRAVEKFENLMHLKVKPCGLFVCDSRPYLGASPDGLIGKDSLIEVKCSYNGRNEKIVAGKCFKFLTVDDDNKIVLRQNSDYYFQIQGQLYISQRHYCYFVVFTFKDFFVQKIEFDRKYCEGSLLPKLDLFYTNHFRPYLSSTF</sequence>
<dbReference type="OrthoDB" id="9974584at2759"/>
<dbReference type="PANTHER" id="PTHR46609">
    <property type="entry name" value="EXONUCLEASE, PHAGE-TYPE/RECB, C-TERMINAL DOMAIN-CONTAINING PROTEIN"/>
    <property type="match status" value="1"/>
</dbReference>
<feature type="domain" description="SAP" evidence="1">
    <location>
        <begin position="9"/>
        <end position="43"/>
    </location>
</feature>
<dbReference type="InterPro" id="IPR011604">
    <property type="entry name" value="PDDEXK-like_dom_sf"/>
</dbReference>
<dbReference type="InterPro" id="IPR011335">
    <property type="entry name" value="Restrct_endonuc-II-like"/>
</dbReference>
<protein>
    <submittedName>
        <fullName evidence="3">Uncharacterized protein LOC111101509 isoform X1</fullName>
    </submittedName>
</protein>
<dbReference type="SUPFAM" id="SSF52980">
    <property type="entry name" value="Restriction endonuclease-like"/>
    <property type="match status" value="1"/>
</dbReference>
<evidence type="ECO:0000313" key="3">
    <source>
        <dbReference type="RefSeq" id="XP_022289740.1"/>
    </source>
</evidence>
<dbReference type="KEGG" id="cvn:111101509"/>
<dbReference type="PANTHER" id="PTHR46609:SF8">
    <property type="entry name" value="YQAJ VIRAL RECOMBINASE DOMAIN-CONTAINING PROTEIN"/>
    <property type="match status" value="1"/>
</dbReference>
<dbReference type="RefSeq" id="XP_022289740.1">
    <property type="nucleotide sequence ID" value="XM_022434032.1"/>
</dbReference>
<dbReference type="Gene3D" id="3.90.320.10">
    <property type="match status" value="1"/>
</dbReference>
<reference evidence="3" key="1">
    <citation type="submission" date="2025-08" db="UniProtKB">
        <authorList>
            <consortium name="RefSeq"/>
        </authorList>
    </citation>
    <scope>IDENTIFICATION</scope>
    <source>
        <tissue evidence="3">Whole sample</tissue>
    </source>
</reference>
<dbReference type="PROSITE" id="PS50800">
    <property type="entry name" value="SAP"/>
    <property type="match status" value="1"/>
</dbReference>
<dbReference type="SUPFAM" id="SSF68906">
    <property type="entry name" value="SAP domain"/>
    <property type="match status" value="1"/>
</dbReference>
<proteinExistence type="predicted"/>
<dbReference type="InterPro" id="IPR051703">
    <property type="entry name" value="NF-kappa-B_Signaling_Reg"/>
</dbReference>
<dbReference type="InterPro" id="IPR036361">
    <property type="entry name" value="SAP_dom_sf"/>
</dbReference>